<reference evidence="2 5" key="2">
    <citation type="submission" date="2018-02" db="EMBL/GenBank/DDBJ databases">
        <authorList>
            <person name="Rodrigo-Torres L."/>
            <person name="Arahal R. D."/>
            <person name="Lucena T."/>
        </authorList>
    </citation>
    <scope>NUCLEOTIDE SEQUENCE [LARGE SCALE GENOMIC DNA]</scope>
    <source>
        <strain evidence="2 5">CECT 9267</strain>
    </source>
</reference>
<dbReference type="InterPro" id="IPR014904">
    <property type="entry name" value="YkuJ-like"/>
</dbReference>
<sequence length="77" mass="8854">MQSSQLVAIIKRLVAMQEDQSAEVQERRFEKEGDLKATVSYDPQAQAFELEDSSTHQQFQFDNIDLVAMELYDLLAD</sequence>
<organism evidence="2 5">
    <name type="scientific">Latilactobacillus sakei</name>
    <name type="common">Lactobacillus sakei</name>
    <dbReference type="NCBI Taxonomy" id="1599"/>
    <lineage>
        <taxon>Bacteria</taxon>
        <taxon>Bacillati</taxon>
        <taxon>Bacillota</taxon>
        <taxon>Bacilli</taxon>
        <taxon>Lactobacillales</taxon>
        <taxon>Lactobacillaceae</taxon>
        <taxon>Latilactobacillus</taxon>
    </lineage>
</organism>
<dbReference type="EMBL" id="MKGH01000042">
    <property type="protein sequence ID" value="PKX76741.1"/>
    <property type="molecule type" value="Genomic_DNA"/>
</dbReference>
<dbReference type="EMBL" id="CP122959">
    <property type="protein sequence ID" value="WGI19643.1"/>
    <property type="molecule type" value="Genomic_DNA"/>
</dbReference>
<evidence type="ECO:0000313" key="2">
    <source>
        <dbReference type="EMBL" id="SPE23512.1"/>
    </source>
</evidence>
<evidence type="ECO:0000313" key="5">
    <source>
        <dbReference type="Proteomes" id="UP000239650"/>
    </source>
</evidence>
<name>A0A094Y0Y3_LATSK</name>
<accession>A0A094Y0Y3</accession>
<dbReference type="GeneID" id="57133322"/>
<proteinExistence type="predicted"/>
<dbReference type="Proteomes" id="UP000239650">
    <property type="component" value="Unassembled WGS sequence"/>
</dbReference>
<reference evidence="1 4" key="1">
    <citation type="submission" date="2016-09" db="EMBL/GenBank/DDBJ databases">
        <authorList>
            <person name="Inglin R.C."/>
        </authorList>
    </citation>
    <scope>NUCLEOTIDE SEQUENCE [LARGE SCALE GENOMIC DNA]</scope>
    <source>
        <strain evidence="1 4">RI-517</strain>
    </source>
</reference>
<dbReference type="Proteomes" id="UP001179858">
    <property type="component" value="Chromosome"/>
</dbReference>
<dbReference type="InterPro" id="IPR038073">
    <property type="entry name" value="YkuJ-like_sf"/>
</dbReference>
<reference evidence="3" key="3">
    <citation type="submission" date="2023-04" db="EMBL/GenBank/DDBJ databases">
        <title>Novel strain of Lactilactobacillus sakei and use thereof.</title>
        <authorList>
            <person name="Kim S.Y."/>
        </authorList>
    </citation>
    <scope>NUCLEOTIDE SEQUENCE</scope>
    <source>
        <strain evidence="3">HUP1</strain>
    </source>
</reference>
<evidence type="ECO:0000313" key="4">
    <source>
        <dbReference type="Proteomes" id="UP000234349"/>
    </source>
</evidence>
<dbReference type="OMA" id="FDNIDMI"/>
<dbReference type="EMBL" id="OKRC01000014">
    <property type="protein sequence ID" value="SPE23512.1"/>
    <property type="molecule type" value="Genomic_DNA"/>
</dbReference>
<dbReference type="Proteomes" id="UP000234349">
    <property type="component" value="Unassembled WGS sequence"/>
</dbReference>
<dbReference type="Gene3D" id="3.30.720.20">
    <property type="entry name" value="Protein of unknown function DUF1797"/>
    <property type="match status" value="1"/>
</dbReference>
<dbReference type="AlphaFoldDB" id="A0A094Y0Y3"/>
<dbReference type="Pfam" id="PF08796">
    <property type="entry name" value="DUF1797"/>
    <property type="match status" value="1"/>
</dbReference>
<evidence type="ECO:0000313" key="3">
    <source>
        <dbReference type="EMBL" id="WGI19643.1"/>
    </source>
</evidence>
<dbReference type="RefSeq" id="WP_011374173.1">
    <property type="nucleotide sequence ID" value="NZ_AP017931.1"/>
</dbReference>
<evidence type="ECO:0000313" key="1">
    <source>
        <dbReference type="EMBL" id="PKX76741.1"/>
    </source>
</evidence>
<protein>
    <submittedName>
        <fullName evidence="1">DUF1797 domain-containing protein</fullName>
    </submittedName>
    <submittedName>
        <fullName evidence="3">YkuJ family protein</fullName>
    </submittedName>
</protein>
<gene>
    <name evidence="1" type="ORF">CUR37_08585</name>
    <name evidence="2" type="ORF">LAS9267_01998</name>
    <name evidence="3" type="ORF">QBD03_02705</name>
</gene>
<dbReference type="SUPFAM" id="SSF143567">
    <property type="entry name" value="YkuJ-like"/>
    <property type="match status" value="1"/>
</dbReference>
<dbReference type="PIRSF" id="PIRSF037356">
    <property type="entry name" value="DUF1797"/>
    <property type="match status" value="1"/>
</dbReference>